<reference evidence="1" key="1">
    <citation type="submission" date="2023-10" db="EMBL/GenBank/DDBJ databases">
        <title>Genome Sequence of the Bacteria from From Gut Wall in Crohn's Disease.</title>
        <authorList>
            <person name="Rodriguez-Palacios A."/>
        </authorList>
    </citation>
    <scope>NUCLEOTIDE SEQUENCE</scope>
    <source>
        <strain evidence="1">CavFT-hAR58</strain>
    </source>
</reference>
<organism evidence="1 2">
    <name type="scientific">Alistipes finegoldii</name>
    <dbReference type="NCBI Taxonomy" id="214856"/>
    <lineage>
        <taxon>Bacteria</taxon>
        <taxon>Pseudomonadati</taxon>
        <taxon>Bacteroidota</taxon>
        <taxon>Bacteroidia</taxon>
        <taxon>Bacteroidales</taxon>
        <taxon>Rikenellaceae</taxon>
        <taxon>Alistipes</taxon>
    </lineage>
</organism>
<dbReference type="RefSeq" id="WP_139022500.1">
    <property type="nucleotide sequence ID" value="NZ_DBEWQH010000024.1"/>
</dbReference>
<comment type="caution">
    <text evidence="1">The sequence shown here is derived from an EMBL/GenBank/DDBJ whole genome shotgun (WGS) entry which is preliminary data.</text>
</comment>
<proteinExistence type="predicted"/>
<evidence type="ECO:0000313" key="1">
    <source>
        <dbReference type="EMBL" id="MDU0258603.1"/>
    </source>
</evidence>
<dbReference type="EMBL" id="JAWDES010000001">
    <property type="protein sequence ID" value="MDU0258603.1"/>
    <property type="molecule type" value="Genomic_DNA"/>
</dbReference>
<sequence length="98" mass="11179">MNRPECESERLIYSLETSSKLQLLFENSAVGETYLFHRIASDCLRIPRFSIKASEPPSVPYRPPPIRLHSDGTVRFRPAARKAGPLRLVRTDRRSGIV</sequence>
<dbReference type="AlphaFoldDB" id="A0AAE4LIF9"/>
<gene>
    <name evidence="1" type="ORF">RVH17_00460</name>
</gene>
<dbReference type="Proteomes" id="UP001181347">
    <property type="component" value="Unassembled WGS sequence"/>
</dbReference>
<evidence type="ECO:0000313" key="2">
    <source>
        <dbReference type="Proteomes" id="UP001181347"/>
    </source>
</evidence>
<protein>
    <submittedName>
        <fullName evidence="1">Uncharacterized protein</fullName>
    </submittedName>
</protein>
<accession>A0AAE4LIF9</accession>
<name>A0AAE4LIF9_9BACT</name>